<evidence type="ECO:0000256" key="1">
    <source>
        <dbReference type="ARBA" id="ARBA00010641"/>
    </source>
</evidence>
<dbReference type="NCBIfam" id="TIGR02957">
    <property type="entry name" value="SigX4"/>
    <property type="match status" value="1"/>
</dbReference>
<evidence type="ECO:0000259" key="6">
    <source>
        <dbReference type="Pfam" id="PF04542"/>
    </source>
</evidence>
<accession>A0A6G8Q6E8</accession>
<dbReference type="InterPro" id="IPR036388">
    <property type="entry name" value="WH-like_DNA-bd_sf"/>
</dbReference>
<comment type="similarity">
    <text evidence="1">Belongs to the sigma-70 factor family. ECF subfamily.</text>
</comment>
<evidence type="ECO:0000256" key="5">
    <source>
        <dbReference type="ARBA" id="ARBA00023163"/>
    </source>
</evidence>
<dbReference type="PANTHER" id="PTHR30173">
    <property type="entry name" value="SIGMA 19 FACTOR"/>
    <property type="match status" value="1"/>
</dbReference>
<feature type="domain" description="RNA polymerase sigma-70 region 2" evidence="6">
    <location>
        <begin position="10"/>
        <end position="73"/>
    </location>
</feature>
<evidence type="ECO:0000256" key="3">
    <source>
        <dbReference type="ARBA" id="ARBA00023015"/>
    </source>
</evidence>
<dbReference type="GO" id="GO:0016987">
    <property type="term" value="F:sigma factor activity"/>
    <property type="evidence" value="ECO:0007669"/>
    <property type="project" value="UniProtKB-KW"/>
</dbReference>
<dbReference type="InterPro" id="IPR013249">
    <property type="entry name" value="RNA_pol_sigma70_r4_t2"/>
</dbReference>
<dbReference type="InterPro" id="IPR013324">
    <property type="entry name" value="RNA_pol_sigma_r3/r4-like"/>
</dbReference>
<gene>
    <name evidence="8" type="ORF">GBA63_04775</name>
</gene>
<dbReference type="InterPro" id="IPR013325">
    <property type="entry name" value="RNA_pol_sigma_r2"/>
</dbReference>
<evidence type="ECO:0000259" key="7">
    <source>
        <dbReference type="Pfam" id="PF08281"/>
    </source>
</evidence>
<keyword evidence="9" id="KW-1185">Reference proteome</keyword>
<dbReference type="InterPro" id="IPR007627">
    <property type="entry name" value="RNA_pol_sigma70_r2"/>
</dbReference>
<dbReference type="GO" id="GO:0003677">
    <property type="term" value="F:DNA binding"/>
    <property type="evidence" value="ECO:0007669"/>
    <property type="project" value="InterPro"/>
</dbReference>
<dbReference type="PANTHER" id="PTHR30173:SF36">
    <property type="entry name" value="ECF RNA POLYMERASE SIGMA FACTOR SIGJ"/>
    <property type="match status" value="1"/>
</dbReference>
<keyword evidence="5" id="KW-0804">Transcription</keyword>
<dbReference type="Pfam" id="PF04542">
    <property type="entry name" value="Sigma70_r2"/>
    <property type="match status" value="1"/>
</dbReference>
<dbReference type="Proteomes" id="UP000501452">
    <property type="component" value="Chromosome"/>
</dbReference>
<protein>
    <submittedName>
        <fullName evidence="8">RNA polymerase sigma-70 factor</fullName>
    </submittedName>
</protein>
<dbReference type="InterPro" id="IPR052704">
    <property type="entry name" value="ECF_Sigma-70_Domain"/>
</dbReference>
<sequence length="298" mass="33258">MRERSADEAYEQHRPLLFSIAYRMLGSVMDAEDVVQEAFVRWRRAQEAEVRSPKAYLSAVVTRLCIDRLRSARERREEYVGPWLPEPLPDERAPDVAETVVLEESLSMAFLVLLESLTPVERAVFLLREVFGYDYAEVARIVGRGEENCRQISHRARASVAARRPRFERSREEEERLTGEFLRACSVGDMDGLLALLSEDVTLWSDGGGKTRAARNPIHGAANVARFFSGILGKAPPGLSARLTSINGRPGLVGYFGDGSPQSVATFEFENGSILAIRLVVNPDKLRTVAPLEKEGPR</sequence>
<dbReference type="KEGG" id="rub:GBA63_04775"/>
<dbReference type="InterPro" id="IPR014284">
    <property type="entry name" value="RNA_pol_sigma-70_dom"/>
</dbReference>
<dbReference type="SUPFAM" id="SSF54427">
    <property type="entry name" value="NTF2-like"/>
    <property type="match status" value="1"/>
</dbReference>
<dbReference type="NCBIfam" id="TIGR02937">
    <property type="entry name" value="sigma70-ECF"/>
    <property type="match status" value="1"/>
</dbReference>
<dbReference type="AlphaFoldDB" id="A0A6G8Q6E8"/>
<dbReference type="GO" id="GO:0006352">
    <property type="term" value="P:DNA-templated transcription initiation"/>
    <property type="evidence" value="ECO:0007669"/>
    <property type="project" value="InterPro"/>
</dbReference>
<dbReference type="EMBL" id="CP045119">
    <property type="protein sequence ID" value="QIN82030.1"/>
    <property type="molecule type" value="Genomic_DNA"/>
</dbReference>
<feature type="domain" description="RNA polymerase sigma factor 70 region 4 type 2" evidence="7">
    <location>
        <begin position="108"/>
        <end position="158"/>
    </location>
</feature>
<keyword evidence="3" id="KW-0805">Transcription regulation</keyword>
<dbReference type="Pfam" id="PF08281">
    <property type="entry name" value="Sigma70_r4_2"/>
    <property type="match status" value="1"/>
</dbReference>
<evidence type="ECO:0000313" key="9">
    <source>
        <dbReference type="Proteomes" id="UP000501452"/>
    </source>
</evidence>
<keyword evidence="4" id="KW-0731">Sigma factor</keyword>
<comment type="subunit">
    <text evidence="2">Interacts transiently with the RNA polymerase catalytic core formed by RpoA, RpoB, RpoC and RpoZ (2 alpha, 1 beta, 1 beta' and 1 omega subunit) to form the RNA polymerase holoenzyme that can initiate transcription.</text>
</comment>
<dbReference type="Gene3D" id="1.10.1740.10">
    <property type="match status" value="1"/>
</dbReference>
<dbReference type="SUPFAM" id="SSF88659">
    <property type="entry name" value="Sigma3 and sigma4 domains of RNA polymerase sigma factors"/>
    <property type="match status" value="1"/>
</dbReference>
<dbReference type="Gene3D" id="3.10.450.50">
    <property type="match status" value="1"/>
</dbReference>
<dbReference type="InterPro" id="IPR014303">
    <property type="entry name" value="RNA_pol_sigma-70_ECF"/>
</dbReference>
<organism evidence="8 9">
    <name type="scientific">Rubrobacter tropicus</name>
    <dbReference type="NCBI Taxonomy" id="2653851"/>
    <lineage>
        <taxon>Bacteria</taxon>
        <taxon>Bacillati</taxon>
        <taxon>Actinomycetota</taxon>
        <taxon>Rubrobacteria</taxon>
        <taxon>Rubrobacterales</taxon>
        <taxon>Rubrobacteraceae</taxon>
        <taxon>Rubrobacter</taxon>
    </lineage>
</organism>
<evidence type="ECO:0000256" key="2">
    <source>
        <dbReference type="ARBA" id="ARBA00011344"/>
    </source>
</evidence>
<reference evidence="8 9" key="1">
    <citation type="submission" date="2019-10" db="EMBL/GenBank/DDBJ databases">
        <title>Rubrobacter sp nov SCSIO 52090 isolated from a deep-sea sediment in the South China Sea.</title>
        <authorList>
            <person name="Chen R.W."/>
        </authorList>
    </citation>
    <scope>NUCLEOTIDE SEQUENCE [LARGE SCALE GENOMIC DNA]</scope>
    <source>
        <strain evidence="8 9">SCSIO 52909</strain>
    </source>
</reference>
<evidence type="ECO:0000313" key="8">
    <source>
        <dbReference type="EMBL" id="QIN82030.1"/>
    </source>
</evidence>
<dbReference type="SUPFAM" id="SSF88946">
    <property type="entry name" value="Sigma2 domain of RNA polymerase sigma factors"/>
    <property type="match status" value="1"/>
</dbReference>
<dbReference type="NCBIfam" id="NF007214">
    <property type="entry name" value="PRK09636.1"/>
    <property type="match status" value="1"/>
</dbReference>
<name>A0A6G8Q6E8_9ACTN</name>
<dbReference type="Gene3D" id="1.10.10.10">
    <property type="entry name" value="Winged helix-like DNA-binding domain superfamily/Winged helix DNA-binding domain"/>
    <property type="match status" value="1"/>
</dbReference>
<dbReference type="InterPro" id="IPR032710">
    <property type="entry name" value="NTF2-like_dom_sf"/>
</dbReference>
<dbReference type="RefSeq" id="WP_166173955.1">
    <property type="nucleotide sequence ID" value="NZ_CP045119.1"/>
</dbReference>
<evidence type="ECO:0000256" key="4">
    <source>
        <dbReference type="ARBA" id="ARBA00023082"/>
    </source>
</evidence>
<proteinExistence type="inferred from homology"/>